<proteinExistence type="predicted"/>
<dbReference type="Proteomes" id="UP001597508">
    <property type="component" value="Unassembled WGS sequence"/>
</dbReference>
<evidence type="ECO:0000313" key="1">
    <source>
        <dbReference type="EMBL" id="MFD2566226.1"/>
    </source>
</evidence>
<comment type="caution">
    <text evidence="1">The sequence shown here is derived from an EMBL/GenBank/DDBJ whole genome shotgun (WGS) entry which is preliminary data.</text>
</comment>
<name>A0ABW5LR01_9FLAO</name>
<dbReference type="EMBL" id="JBHULH010000001">
    <property type="protein sequence ID" value="MFD2566226.1"/>
    <property type="molecule type" value="Genomic_DNA"/>
</dbReference>
<sequence>MDKEKHTNSFLKDTKAKASEHHKEYLGMEVPEGYFKTSKSTILDMVGADVKETPVFYLRRSFQVAASITLLVALTIWFQFRGDTPVNDTEIASDDILIESLFVEEESMNDFVEGILVSEVMEGAEKSEQKLENIFMNSLFVEDSLLDNYTNESLIDNIIL</sequence>
<accession>A0ABW5LR01</accession>
<keyword evidence="2" id="KW-1185">Reference proteome</keyword>
<evidence type="ECO:0000313" key="2">
    <source>
        <dbReference type="Proteomes" id="UP001597508"/>
    </source>
</evidence>
<gene>
    <name evidence="1" type="ORF">ACFSRZ_02505</name>
</gene>
<reference evidence="2" key="1">
    <citation type="journal article" date="2019" name="Int. J. Syst. Evol. Microbiol.">
        <title>The Global Catalogue of Microorganisms (GCM) 10K type strain sequencing project: providing services to taxonomists for standard genome sequencing and annotation.</title>
        <authorList>
            <consortium name="The Broad Institute Genomics Platform"/>
            <consortium name="The Broad Institute Genome Sequencing Center for Infectious Disease"/>
            <person name="Wu L."/>
            <person name="Ma J."/>
        </authorList>
    </citation>
    <scope>NUCLEOTIDE SEQUENCE [LARGE SCALE GENOMIC DNA]</scope>
    <source>
        <strain evidence="2">KCTC 52127</strain>
    </source>
</reference>
<organism evidence="1 2">
    <name type="scientific">Pseudotenacibaculum haliotis</name>
    <dbReference type="NCBI Taxonomy" id="1862138"/>
    <lineage>
        <taxon>Bacteria</taxon>
        <taxon>Pseudomonadati</taxon>
        <taxon>Bacteroidota</taxon>
        <taxon>Flavobacteriia</taxon>
        <taxon>Flavobacteriales</taxon>
        <taxon>Flavobacteriaceae</taxon>
        <taxon>Pseudotenacibaculum</taxon>
    </lineage>
</organism>
<dbReference type="RefSeq" id="WP_379664945.1">
    <property type="nucleotide sequence ID" value="NZ_JBHULH010000001.1"/>
</dbReference>
<protein>
    <submittedName>
        <fullName evidence="1">Uncharacterized protein</fullName>
    </submittedName>
</protein>